<dbReference type="Gramene" id="OPUNC02G06660.1">
    <property type="protein sequence ID" value="OPUNC02G06660.1"/>
    <property type="gene ID" value="OPUNC02G06660"/>
</dbReference>
<reference evidence="2" key="2">
    <citation type="submission" date="2018-05" db="EMBL/GenBank/DDBJ databases">
        <title>OpunRS2 (Oryza punctata Reference Sequence Version 2).</title>
        <authorList>
            <person name="Zhang J."/>
            <person name="Kudrna D."/>
            <person name="Lee S."/>
            <person name="Talag J."/>
            <person name="Welchert J."/>
            <person name="Wing R.A."/>
        </authorList>
    </citation>
    <scope>NUCLEOTIDE SEQUENCE [LARGE SCALE GENOMIC DNA]</scope>
</reference>
<sequence length="170" mass="18246">MPAESPRWRDQDPVAGWLAGSVSLPCARADAILPPSSPSPVAMADSQNVTGDGSRLAEKQKDGTSNNWKENTPLKIWPGGELSSCEKMTKSKNTVQVMTKSKNTVQVYRPALVPREAEQGARDSWNELLAAHVVNPELVGIAGREEISTKLGAVSIADVTPRSNLGDKRS</sequence>
<evidence type="ECO:0000313" key="2">
    <source>
        <dbReference type="EnsemblPlants" id="OPUNC02G06660.1"/>
    </source>
</evidence>
<name>A0A0E0JWW5_ORYPU</name>
<reference evidence="2" key="1">
    <citation type="submission" date="2015-04" db="UniProtKB">
        <authorList>
            <consortium name="EnsemblPlants"/>
        </authorList>
    </citation>
    <scope>IDENTIFICATION</scope>
</reference>
<dbReference type="HOGENOM" id="CLU_134074_0_0_1"/>
<keyword evidence="3" id="KW-1185">Reference proteome</keyword>
<proteinExistence type="predicted"/>
<protein>
    <submittedName>
        <fullName evidence="2">Uncharacterized protein</fullName>
    </submittedName>
</protein>
<dbReference type="Proteomes" id="UP000026962">
    <property type="component" value="Chromosome 2"/>
</dbReference>
<feature type="region of interest" description="Disordered" evidence="1">
    <location>
        <begin position="35"/>
        <end position="82"/>
    </location>
</feature>
<dbReference type="EnsemblPlants" id="OPUNC02G06660.1">
    <property type="protein sequence ID" value="OPUNC02G06660.1"/>
    <property type="gene ID" value="OPUNC02G06660"/>
</dbReference>
<evidence type="ECO:0000256" key="1">
    <source>
        <dbReference type="SAM" id="MobiDB-lite"/>
    </source>
</evidence>
<dbReference type="AlphaFoldDB" id="A0A0E0JWW5"/>
<organism evidence="2">
    <name type="scientific">Oryza punctata</name>
    <name type="common">Red rice</name>
    <dbReference type="NCBI Taxonomy" id="4537"/>
    <lineage>
        <taxon>Eukaryota</taxon>
        <taxon>Viridiplantae</taxon>
        <taxon>Streptophyta</taxon>
        <taxon>Embryophyta</taxon>
        <taxon>Tracheophyta</taxon>
        <taxon>Spermatophyta</taxon>
        <taxon>Magnoliopsida</taxon>
        <taxon>Liliopsida</taxon>
        <taxon>Poales</taxon>
        <taxon>Poaceae</taxon>
        <taxon>BOP clade</taxon>
        <taxon>Oryzoideae</taxon>
        <taxon>Oryzeae</taxon>
        <taxon>Oryzinae</taxon>
        <taxon>Oryza</taxon>
    </lineage>
</organism>
<evidence type="ECO:0000313" key="3">
    <source>
        <dbReference type="Proteomes" id="UP000026962"/>
    </source>
</evidence>
<accession>A0A0E0JWW5</accession>